<dbReference type="InterPro" id="IPR036736">
    <property type="entry name" value="ACP-like_sf"/>
</dbReference>
<reference evidence="6 7" key="1">
    <citation type="submission" date="2019-12" db="EMBL/GenBank/DDBJ databases">
        <title>Full genome sequence of a Bacillus safensis strain isolated from commercially available natto in Indonesia.</title>
        <authorList>
            <person name="Yoshida M."/>
            <person name="Uomi M."/>
            <person name="Waturangi D."/>
            <person name="Ekaputri J.J."/>
            <person name="Setiamarga D.H.E."/>
        </authorList>
    </citation>
    <scope>NUCLEOTIDE SEQUENCE [LARGE SCALE GENOMIC DNA]</scope>
    <source>
        <strain evidence="6 7">IDN1</strain>
    </source>
</reference>
<dbReference type="Proteomes" id="UP000464658">
    <property type="component" value="Chromosome"/>
</dbReference>
<feature type="domain" description="Carrier" evidence="5">
    <location>
        <begin position="62"/>
        <end position="114"/>
    </location>
</feature>
<dbReference type="GO" id="GO:0044550">
    <property type="term" value="P:secondary metabolite biosynthetic process"/>
    <property type="evidence" value="ECO:0007669"/>
    <property type="project" value="TreeGrafter"/>
</dbReference>
<dbReference type="GO" id="GO:0005737">
    <property type="term" value="C:cytoplasm"/>
    <property type="evidence" value="ECO:0007669"/>
    <property type="project" value="TreeGrafter"/>
</dbReference>
<dbReference type="Gene3D" id="3.30.300.30">
    <property type="match status" value="1"/>
</dbReference>
<name>A0A5S9M6E2_BACIA</name>
<dbReference type="PROSITE" id="PS00012">
    <property type="entry name" value="PHOSPHOPANTETHEINE"/>
    <property type="match status" value="1"/>
</dbReference>
<keyword evidence="1" id="KW-0596">Phosphopantetheine</keyword>
<gene>
    <name evidence="6" type="ORF">BsIDN1_07140</name>
</gene>
<dbReference type="GO" id="GO:0031177">
    <property type="term" value="F:phosphopantetheine binding"/>
    <property type="evidence" value="ECO:0007669"/>
    <property type="project" value="TreeGrafter"/>
</dbReference>
<evidence type="ECO:0000256" key="4">
    <source>
        <dbReference type="SAM" id="MobiDB-lite"/>
    </source>
</evidence>
<dbReference type="Gene3D" id="1.10.1200.10">
    <property type="entry name" value="ACP-like"/>
    <property type="match status" value="1"/>
</dbReference>
<dbReference type="EMBL" id="AP021906">
    <property type="protein sequence ID" value="BBP87096.1"/>
    <property type="molecule type" value="Genomic_DNA"/>
</dbReference>
<sequence length="114" mass="12743">MTDGENPVPSWKAFLQESLPGYMIPSYFVVLDEMPVTTNRKVDQKALPEPTETITLSHDDDKPVTETEERIVAAFKEVLGVKQVGMYDSFFDLGGDSIMSIQAVAKLKRKRCSS</sequence>
<dbReference type="InterPro" id="IPR006162">
    <property type="entry name" value="Ppantetheine_attach_site"/>
</dbReference>
<evidence type="ECO:0000313" key="7">
    <source>
        <dbReference type="Proteomes" id="UP000464658"/>
    </source>
</evidence>
<organism evidence="6 7">
    <name type="scientific">Bacillus safensis</name>
    <dbReference type="NCBI Taxonomy" id="561879"/>
    <lineage>
        <taxon>Bacteria</taxon>
        <taxon>Bacillati</taxon>
        <taxon>Bacillota</taxon>
        <taxon>Bacilli</taxon>
        <taxon>Bacillales</taxon>
        <taxon>Bacillaceae</taxon>
        <taxon>Bacillus</taxon>
    </lineage>
</organism>
<dbReference type="GO" id="GO:0043041">
    <property type="term" value="P:amino acid activation for nonribosomal peptide biosynthetic process"/>
    <property type="evidence" value="ECO:0007669"/>
    <property type="project" value="TreeGrafter"/>
</dbReference>
<keyword evidence="3" id="KW-0045">Antibiotic biosynthesis</keyword>
<evidence type="ECO:0000256" key="2">
    <source>
        <dbReference type="ARBA" id="ARBA00022553"/>
    </source>
</evidence>
<feature type="region of interest" description="Disordered" evidence="4">
    <location>
        <begin position="41"/>
        <end position="63"/>
    </location>
</feature>
<evidence type="ECO:0000256" key="3">
    <source>
        <dbReference type="ARBA" id="ARBA00023194"/>
    </source>
</evidence>
<dbReference type="PANTHER" id="PTHR45527:SF1">
    <property type="entry name" value="FATTY ACID SYNTHASE"/>
    <property type="match status" value="1"/>
</dbReference>
<dbReference type="AlphaFoldDB" id="A0A5S9M6E2"/>
<dbReference type="SUPFAM" id="SSF56801">
    <property type="entry name" value="Acetyl-CoA synthetase-like"/>
    <property type="match status" value="1"/>
</dbReference>
<accession>A0A5S9M6E2</accession>
<dbReference type="Pfam" id="PF00550">
    <property type="entry name" value="PP-binding"/>
    <property type="match status" value="1"/>
</dbReference>
<keyword evidence="2" id="KW-0597">Phosphoprotein</keyword>
<proteinExistence type="predicted"/>
<evidence type="ECO:0000259" key="5">
    <source>
        <dbReference type="PROSITE" id="PS50075"/>
    </source>
</evidence>
<dbReference type="GO" id="GO:0017000">
    <property type="term" value="P:antibiotic biosynthetic process"/>
    <property type="evidence" value="ECO:0007669"/>
    <property type="project" value="UniProtKB-KW"/>
</dbReference>
<evidence type="ECO:0000313" key="6">
    <source>
        <dbReference type="EMBL" id="BBP87096.1"/>
    </source>
</evidence>
<dbReference type="PANTHER" id="PTHR45527">
    <property type="entry name" value="NONRIBOSOMAL PEPTIDE SYNTHETASE"/>
    <property type="match status" value="1"/>
</dbReference>
<evidence type="ECO:0000256" key="1">
    <source>
        <dbReference type="ARBA" id="ARBA00022450"/>
    </source>
</evidence>
<protein>
    <recommendedName>
        <fullName evidence="5">Carrier domain-containing protein</fullName>
    </recommendedName>
</protein>
<dbReference type="PROSITE" id="PS50075">
    <property type="entry name" value="CARRIER"/>
    <property type="match status" value="1"/>
</dbReference>
<dbReference type="InterPro" id="IPR009081">
    <property type="entry name" value="PP-bd_ACP"/>
</dbReference>
<dbReference type="InterPro" id="IPR045851">
    <property type="entry name" value="AMP-bd_C_sf"/>
</dbReference>